<dbReference type="InterPro" id="IPR037516">
    <property type="entry name" value="Tripartite_DENN"/>
</dbReference>
<dbReference type="Proteomes" id="UP001146120">
    <property type="component" value="Unassembled WGS sequence"/>
</dbReference>
<feature type="region of interest" description="Disordered" evidence="1">
    <location>
        <begin position="578"/>
        <end position="607"/>
    </location>
</feature>
<evidence type="ECO:0000259" key="2">
    <source>
        <dbReference type="PROSITE" id="PS50211"/>
    </source>
</evidence>
<feature type="compositionally biased region" description="Basic and acidic residues" evidence="1">
    <location>
        <begin position="67"/>
        <end position="81"/>
    </location>
</feature>
<dbReference type="InterPro" id="IPR011993">
    <property type="entry name" value="PH-like_dom_sf"/>
</dbReference>
<feature type="domain" description="UDENN" evidence="2">
    <location>
        <begin position="187"/>
        <end position="641"/>
    </location>
</feature>
<organism evidence="3 4">
    <name type="scientific">Lagenidium giganteum</name>
    <dbReference type="NCBI Taxonomy" id="4803"/>
    <lineage>
        <taxon>Eukaryota</taxon>
        <taxon>Sar</taxon>
        <taxon>Stramenopiles</taxon>
        <taxon>Oomycota</taxon>
        <taxon>Peronosporomycetes</taxon>
        <taxon>Pythiales</taxon>
        <taxon>Pythiaceae</taxon>
    </lineage>
</organism>
<dbReference type="SMART" id="SM00799">
    <property type="entry name" value="DENN"/>
    <property type="match status" value="1"/>
</dbReference>
<dbReference type="PROSITE" id="PS50211">
    <property type="entry name" value="DENN"/>
    <property type="match status" value="1"/>
</dbReference>
<accession>A0AAV2YZ69</accession>
<dbReference type="Pfam" id="PF02141">
    <property type="entry name" value="DENN"/>
    <property type="match status" value="1"/>
</dbReference>
<protein>
    <recommendedName>
        <fullName evidence="2">UDENN domain-containing protein</fullName>
    </recommendedName>
</protein>
<gene>
    <name evidence="3" type="ORF">N0F65_001506</name>
</gene>
<evidence type="ECO:0000313" key="3">
    <source>
        <dbReference type="EMBL" id="DBA00311.1"/>
    </source>
</evidence>
<feature type="compositionally biased region" description="Low complexity" evidence="1">
    <location>
        <begin position="36"/>
        <end position="46"/>
    </location>
</feature>
<evidence type="ECO:0000256" key="1">
    <source>
        <dbReference type="SAM" id="MobiDB-lite"/>
    </source>
</evidence>
<proteinExistence type="predicted"/>
<dbReference type="Gene3D" id="3.40.50.11500">
    <property type="match status" value="1"/>
</dbReference>
<dbReference type="Gene3D" id="2.30.29.30">
    <property type="entry name" value="Pleckstrin-homology domain (PH domain)/Phosphotyrosine-binding domain (PTB)"/>
    <property type="match status" value="1"/>
</dbReference>
<reference evidence="3" key="2">
    <citation type="journal article" date="2023" name="Microbiol Resour">
        <title>Decontamination and Annotation of the Draft Genome Sequence of the Oomycete Lagenidium giganteum ARSEF 373.</title>
        <authorList>
            <person name="Morgan W.R."/>
            <person name="Tartar A."/>
        </authorList>
    </citation>
    <scope>NUCLEOTIDE SEQUENCE</scope>
    <source>
        <strain evidence="3">ARSEF 373</strain>
    </source>
</reference>
<dbReference type="EMBL" id="DAKRPA010000066">
    <property type="protein sequence ID" value="DBA00311.1"/>
    <property type="molecule type" value="Genomic_DNA"/>
</dbReference>
<feature type="region of interest" description="Disordered" evidence="1">
    <location>
        <begin position="1102"/>
        <end position="1123"/>
    </location>
</feature>
<sequence length="1123" mass="124975">MSEGEEDTNHRQKSLFAGMGRVRHINNHFREKWGARTRQTAQSSRSSENDTSVRKPRKSSSSHTSPRNRDGGGVSRDDSAGVHRHNGPRSRAAAVDAERYRVLQQWLHDNGIHLGDDLPPRNAHDPELFDKMLQSIERIERTVERELMEMQSLTANGGEARCTEVIEAAAGTLLCDYVVVLGPDVADLAVLLTRDESPVNVEPVVAFAFPPHCQFSAIGIEHFCFPSGVVSERCRENKATQLPGDDFFILLLSGGGQLGQDVQYAFCFKRRVQVANVSTANAMVTTPLCFCVVSRFPFVDFFRRTLELFFVALELDEQTQEGIRASIVSNEFVAFLQTAVEKLNASPFPSHDETRDIVLRPNLPVLQLTESATAPTDPSMQLIKWALPQLLQFLAVDTVLQIVSSMLMEMKVIFLCERLSLLSAATMGITALLHPLEWAGPLITVLPPTMAEYTEAPVPIICGIDKLPLSFTHAPGTIVVDILANTVMIHEDDKDVSFGVLFGSDSLLSNDLEALRTQIRDNLTDATCPVVSFAIRIQSRICELLDHASEAPSPRRQVDPLLRGLANTQMAQKYIDDKRRQREGPGEVVFDMEPPATTQPAGSDELTSNNNIVQLDWMGNCMALFHLALTGHSLEIPIGPVEPTKPDPEEEPVAIRGQLSRSNSHRSDRLVDVDLVEPLNTLGMDEEATPVAETLPRSNEPDAFQDCIPVDAELAQHDDLWGNVLKVEEVPGDPAVSELKTRKSWRDQLITIRASAHEAELTAQNNFAEVSAPADDSVALQPGKMAENEAARKIQVLWQNWLVRQRNSVNELGRKYPHHLVLAQQVPTWKLSKRGFWYECSLFLDRDENYLGWESDARRKHVMSLVEVSTIVDLSDYGIHHDATLLRQVDIQTLSASISFRYISSEQHAAFVRLLSGLVLDGNSAMSQVGDKTEFSDCVEGGVDDDGRNQSQLSMLDQQIDLTIATPFELETFKQRLRSGFVVEKHGRKGKPHAKILFCNADCTRLMWRKAFGRRESLLGSKSLARKSVAITSIVEIVRGKHTPVFLRPAAQASDENQCLSIISRDRTLDIRVEAADDIALLQYGLEALVHQLRFESFEVDPVSLPSRSDNSARAQSDNLSER</sequence>
<feature type="region of interest" description="Disordered" evidence="1">
    <location>
        <begin position="1"/>
        <end position="95"/>
    </location>
</feature>
<dbReference type="InterPro" id="IPR001194">
    <property type="entry name" value="cDENN_dom"/>
</dbReference>
<feature type="compositionally biased region" description="Polar residues" evidence="1">
    <location>
        <begin position="1106"/>
        <end position="1123"/>
    </location>
</feature>
<dbReference type="AlphaFoldDB" id="A0AAV2YZ69"/>
<feature type="compositionally biased region" description="Polar residues" evidence="1">
    <location>
        <begin position="596"/>
        <end position="607"/>
    </location>
</feature>
<dbReference type="Gene3D" id="3.30.450.200">
    <property type="match status" value="1"/>
</dbReference>
<evidence type="ECO:0000313" key="4">
    <source>
        <dbReference type="Proteomes" id="UP001146120"/>
    </source>
</evidence>
<reference evidence="3" key="1">
    <citation type="submission" date="2022-11" db="EMBL/GenBank/DDBJ databases">
        <authorList>
            <person name="Morgan W.R."/>
            <person name="Tartar A."/>
        </authorList>
    </citation>
    <scope>NUCLEOTIDE SEQUENCE</scope>
    <source>
        <strain evidence="3">ARSEF 373</strain>
    </source>
</reference>
<name>A0AAV2YZ69_9STRA</name>
<dbReference type="InterPro" id="IPR051942">
    <property type="entry name" value="DENN_domain_containing_2"/>
</dbReference>
<dbReference type="PANTHER" id="PTHR15288:SF0">
    <property type="entry name" value="UDENN DOMAIN-CONTAINING PROTEIN"/>
    <property type="match status" value="1"/>
</dbReference>
<keyword evidence="4" id="KW-1185">Reference proteome</keyword>
<comment type="caution">
    <text evidence="3">The sequence shown here is derived from an EMBL/GenBank/DDBJ whole genome shotgun (WGS) entry which is preliminary data.</text>
</comment>
<dbReference type="PANTHER" id="PTHR15288">
    <property type="entry name" value="DENN DOMAIN-CONTAINING PROTEIN 2"/>
    <property type="match status" value="1"/>
</dbReference>
<dbReference type="InterPro" id="IPR043153">
    <property type="entry name" value="DENN_C"/>
</dbReference>